<feature type="region of interest" description="Disordered" evidence="6">
    <location>
        <begin position="358"/>
        <end position="387"/>
    </location>
</feature>
<reference evidence="9" key="1">
    <citation type="submission" date="2018-01" db="EMBL/GenBank/DDBJ databases">
        <authorList>
            <person name="Gaut B.S."/>
            <person name="Morton B.R."/>
            <person name="Clegg M.T."/>
            <person name="Duvall M.R."/>
        </authorList>
    </citation>
    <scope>NUCLEOTIDE SEQUENCE</scope>
    <source>
        <strain evidence="9">Lactobacillus helveticus</strain>
    </source>
</reference>
<dbReference type="GO" id="GO:0005886">
    <property type="term" value="C:plasma membrane"/>
    <property type="evidence" value="ECO:0007669"/>
    <property type="project" value="UniProtKB-SubCell"/>
</dbReference>
<evidence type="ECO:0000256" key="2">
    <source>
        <dbReference type="ARBA" id="ARBA00022475"/>
    </source>
</evidence>
<keyword evidence="4 7" id="KW-1133">Transmembrane helix</keyword>
<dbReference type="RefSeq" id="WP_101511722.1">
    <property type="nucleotide sequence ID" value="NZ_BLYU01000421.1"/>
</dbReference>
<feature type="transmembrane region" description="Helical" evidence="7">
    <location>
        <begin position="325"/>
        <end position="343"/>
    </location>
</feature>
<feature type="transmembrane region" description="Helical" evidence="7">
    <location>
        <begin position="108"/>
        <end position="129"/>
    </location>
</feature>
<dbReference type="PANTHER" id="PTHR47089:SF1">
    <property type="entry name" value="GUANOSINE ABC TRANSPORTER PERMEASE PROTEIN NUPP"/>
    <property type="match status" value="1"/>
</dbReference>
<evidence type="ECO:0000256" key="7">
    <source>
        <dbReference type="SAM" id="Phobius"/>
    </source>
</evidence>
<evidence type="ECO:0000256" key="5">
    <source>
        <dbReference type="ARBA" id="ARBA00023136"/>
    </source>
</evidence>
<evidence type="ECO:0000313" key="9">
    <source>
        <dbReference type="EMBL" id="SPB23612.1"/>
    </source>
</evidence>
<feature type="transmembrane region" description="Helical" evidence="7">
    <location>
        <begin position="197"/>
        <end position="215"/>
    </location>
</feature>
<dbReference type="EMBL" id="OGTV01000042">
    <property type="protein sequence ID" value="SPB23612.1"/>
    <property type="molecule type" value="Genomic_DNA"/>
</dbReference>
<feature type="transmembrane region" description="Helical" evidence="7">
    <location>
        <begin position="141"/>
        <end position="159"/>
    </location>
</feature>
<keyword evidence="5 7" id="KW-0472">Membrane</keyword>
<dbReference type="GO" id="GO:0022857">
    <property type="term" value="F:transmembrane transporter activity"/>
    <property type="evidence" value="ECO:0007669"/>
    <property type="project" value="InterPro"/>
</dbReference>
<dbReference type="Proteomes" id="UP000630086">
    <property type="component" value="Unassembled WGS sequence"/>
</dbReference>
<keyword evidence="2" id="KW-1003">Cell membrane</keyword>
<evidence type="ECO:0000256" key="4">
    <source>
        <dbReference type="ARBA" id="ARBA00022989"/>
    </source>
</evidence>
<feature type="transmembrane region" description="Helical" evidence="7">
    <location>
        <begin position="12"/>
        <end position="34"/>
    </location>
</feature>
<gene>
    <name evidence="9" type="primary">mglC</name>
    <name evidence="9" type="ORF">BDKNPLJD_00763</name>
    <name evidence="8" type="ORF">LHEJCM1062_16930</name>
</gene>
<dbReference type="PANTHER" id="PTHR47089">
    <property type="entry name" value="ABC TRANSPORTER, PERMEASE PROTEIN"/>
    <property type="match status" value="1"/>
</dbReference>
<protein>
    <submittedName>
        <fullName evidence="9">Galactoside transport system permease protein MglC</fullName>
    </submittedName>
    <submittedName>
        <fullName evidence="8">Sugar ABC transporter permease</fullName>
    </submittedName>
</protein>
<dbReference type="CDD" id="cd06580">
    <property type="entry name" value="TM_PBP1_transp_TpRbsC_like"/>
    <property type="match status" value="1"/>
</dbReference>
<evidence type="ECO:0000313" key="8">
    <source>
        <dbReference type="EMBL" id="GFP13821.1"/>
    </source>
</evidence>
<comment type="subcellular location">
    <subcellularLocation>
        <location evidence="1">Cell membrane</location>
        <topology evidence="1">Multi-pass membrane protein</topology>
    </subcellularLocation>
</comment>
<dbReference type="EMBL" id="BLYV01000379">
    <property type="protein sequence ID" value="GFP13821.1"/>
    <property type="molecule type" value="Genomic_DNA"/>
</dbReference>
<keyword evidence="3 7" id="KW-0812">Transmembrane</keyword>
<dbReference type="AlphaFoldDB" id="A0A2X0T0L1"/>
<evidence type="ECO:0000256" key="3">
    <source>
        <dbReference type="ARBA" id="ARBA00022692"/>
    </source>
</evidence>
<evidence type="ECO:0000256" key="6">
    <source>
        <dbReference type="SAM" id="MobiDB-lite"/>
    </source>
</evidence>
<sequence length="387" mass="41634">MIKVSAKAKHYLVPIISVFAGFLVGAIIMLIWSYNPITAYASMFTSALGNMNGLGETIREATPLIFTAIGFAIASKAGFFNIGLPGQAQAGWLTSVWVVLANPNLPKYILLPLAIIAGAFAGAIVAGIAGFLRAYFGTNEVINTIMLNYIVLYLCQYLMQQIMPASLRNDTDTTRNIPANGSLHLDWLSQLFGNSRINAGIFLGIIALLIYWFLMKKTTVGFEIKAVGLNPFASRYAGMSAKKNIILSMLLSGAFAGIGGVVQGLGTYQNYFTQTSGIAIGWDGLSVALLGNSTAWGILIASLLFSTLKIGGLGMQTVAGVPYEIVSIVIAAIIFFIAIKYVFDLLFKVKKTTTEQHPLKKGEEIGPDNGVDGPNLKLQKKDNLHEF</sequence>
<accession>A0A2X0T0L1</accession>
<organism evidence="9">
    <name type="scientific">Lactobacillus helveticus</name>
    <name type="common">Lactobacillus suntoryeus</name>
    <dbReference type="NCBI Taxonomy" id="1587"/>
    <lineage>
        <taxon>Bacteria</taxon>
        <taxon>Bacillati</taxon>
        <taxon>Bacillota</taxon>
        <taxon>Bacilli</taxon>
        <taxon>Lactobacillales</taxon>
        <taxon>Lactobacillaceae</taxon>
        <taxon>Lactobacillus</taxon>
    </lineage>
</organism>
<name>A0A2X0T0L1_LACHE</name>
<feature type="transmembrane region" description="Helical" evidence="7">
    <location>
        <begin position="245"/>
        <end position="265"/>
    </location>
</feature>
<evidence type="ECO:0000256" key="1">
    <source>
        <dbReference type="ARBA" id="ARBA00004651"/>
    </source>
</evidence>
<reference evidence="8" key="2">
    <citation type="submission" date="2020-07" db="EMBL/GenBank/DDBJ databases">
        <title>Draft genome sequence of Lactobacillus helveticus strain JCM 1062.</title>
        <authorList>
            <person name="Endo A."/>
            <person name="Maeno S."/>
            <person name="Kido Y."/>
        </authorList>
    </citation>
    <scope>NUCLEOTIDE SEQUENCE</scope>
    <source>
        <strain evidence="8">JCM 1062</strain>
    </source>
</reference>
<dbReference type="InterPro" id="IPR001851">
    <property type="entry name" value="ABC_transp_permease"/>
</dbReference>
<dbReference type="Pfam" id="PF02653">
    <property type="entry name" value="BPD_transp_2"/>
    <property type="match status" value="1"/>
</dbReference>
<proteinExistence type="predicted"/>